<feature type="region of interest" description="Disordered" evidence="1">
    <location>
        <begin position="1"/>
        <end position="35"/>
    </location>
</feature>
<reference evidence="2" key="1">
    <citation type="submission" date="2022-04" db="EMBL/GenBank/DDBJ databases">
        <title>Carnegiea gigantea Genome sequencing and assembly v2.</title>
        <authorList>
            <person name="Copetti D."/>
            <person name="Sanderson M.J."/>
            <person name="Burquez A."/>
            <person name="Wojciechowski M.F."/>
        </authorList>
    </citation>
    <scope>NUCLEOTIDE SEQUENCE</scope>
    <source>
        <strain evidence="2">SGP5-SGP5p</strain>
        <tissue evidence="2">Aerial part</tissue>
    </source>
</reference>
<proteinExistence type="predicted"/>
<gene>
    <name evidence="2" type="ORF">Cgig2_024418</name>
</gene>
<sequence length="288" mass="33415">MAKGGKRGHPCNVSQRNATIEPPRSAESTPASTQEAIVESEVEMGVQISTPVLETLEPQSPAQVSIISSYASIVDPNEEMPLDGNFPEFIEFINDKDVLVWQQVRYEWKPIRCSYCQMLSYDVTICKKKEGKTNCYSYRVQYGEVNSIANSGRRDTIGWFHSSPQKGYSTVCHAVTTAYNNQPRNKPMSGTAFRKQRLRKKNVHSIVTRTFLWWKWMHNFSHNSKGRIWIAWKPNVYGVELVNMTEQLIHYHITQLQRNMKFFISFVYGMNQDNQRQKLWHDMQHIAT</sequence>
<feature type="compositionally biased region" description="Polar residues" evidence="1">
    <location>
        <begin position="26"/>
        <end position="35"/>
    </location>
</feature>
<keyword evidence="3" id="KW-1185">Reference proteome</keyword>
<evidence type="ECO:0000256" key="1">
    <source>
        <dbReference type="SAM" id="MobiDB-lite"/>
    </source>
</evidence>
<dbReference type="OrthoDB" id="1742140at2759"/>
<organism evidence="2 3">
    <name type="scientific">Carnegiea gigantea</name>
    <dbReference type="NCBI Taxonomy" id="171969"/>
    <lineage>
        <taxon>Eukaryota</taxon>
        <taxon>Viridiplantae</taxon>
        <taxon>Streptophyta</taxon>
        <taxon>Embryophyta</taxon>
        <taxon>Tracheophyta</taxon>
        <taxon>Spermatophyta</taxon>
        <taxon>Magnoliopsida</taxon>
        <taxon>eudicotyledons</taxon>
        <taxon>Gunneridae</taxon>
        <taxon>Pentapetalae</taxon>
        <taxon>Caryophyllales</taxon>
        <taxon>Cactineae</taxon>
        <taxon>Cactaceae</taxon>
        <taxon>Cactoideae</taxon>
        <taxon>Echinocereeae</taxon>
        <taxon>Carnegiea</taxon>
    </lineage>
</organism>
<dbReference type="EMBL" id="JAKOGI010000079">
    <property type="protein sequence ID" value="KAJ8445212.1"/>
    <property type="molecule type" value="Genomic_DNA"/>
</dbReference>
<name>A0A9Q1QK42_9CARY</name>
<protein>
    <submittedName>
        <fullName evidence="2">Uncharacterized protein</fullName>
    </submittedName>
</protein>
<dbReference type="Proteomes" id="UP001153076">
    <property type="component" value="Unassembled WGS sequence"/>
</dbReference>
<comment type="caution">
    <text evidence="2">The sequence shown here is derived from an EMBL/GenBank/DDBJ whole genome shotgun (WGS) entry which is preliminary data.</text>
</comment>
<evidence type="ECO:0000313" key="2">
    <source>
        <dbReference type="EMBL" id="KAJ8445212.1"/>
    </source>
</evidence>
<accession>A0A9Q1QK42</accession>
<evidence type="ECO:0000313" key="3">
    <source>
        <dbReference type="Proteomes" id="UP001153076"/>
    </source>
</evidence>
<dbReference type="AlphaFoldDB" id="A0A9Q1QK42"/>